<protein>
    <submittedName>
        <fullName evidence="2">Uncharacterized protein</fullName>
    </submittedName>
</protein>
<feature type="transmembrane region" description="Helical" evidence="1">
    <location>
        <begin position="7"/>
        <end position="29"/>
    </location>
</feature>
<keyword evidence="1" id="KW-1133">Transmembrane helix</keyword>
<keyword evidence="3" id="KW-1185">Reference proteome</keyword>
<dbReference type="PANTHER" id="PTHR23317:SF26">
    <property type="entry name" value="ZIZIMIN, ISOFORM K"/>
    <property type="match status" value="1"/>
</dbReference>
<proteinExistence type="predicted"/>
<dbReference type="AlphaFoldDB" id="A0ABD6EZP0"/>
<reference evidence="2 3" key="1">
    <citation type="submission" date="2024-08" db="EMBL/GenBank/DDBJ databases">
        <title>Gnathostoma spinigerum genome.</title>
        <authorList>
            <person name="Gonzalez-Bertolin B."/>
            <person name="Monzon S."/>
            <person name="Zaballos A."/>
            <person name="Jimenez P."/>
            <person name="Dekumyoy P."/>
            <person name="Varona S."/>
            <person name="Cuesta I."/>
            <person name="Sumanam S."/>
            <person name="Adisakwattana P."/>
            <person name="Gasser R.B."/>
            <person name="Hernandez-Gonzalez A."/>
            <person name="Young N.D."/>
            <person name="Perteguer M.J."/>
        </authorList>
    </citation>
    <scope>NUCLEOTIDE SEQUENCE [LARGE SCALE GENOMIC DNA]</scope>
    <source>
        <strain evidence="2">AL3</strain>
        <tissue evidence="2">Liver</tissue>
    </source>
</reference>
<name>A0ABD6EZP0_9BILA</name>
<evidence type="ECO:0000313" key="2">
    <source>
        <dbReference type="EMBL" id="MFH4983021.1"/>
    </source>
</evidence>
<sequence length="697" mass="78899">MLASSSLLMVSVLTIIIKIFPFFPDYLLLFSTLIGIVDLSASAGRIDLIRSFVYFEFCSDLSGLPETPTDETIHGAILKYIPCLLSSPMCSSNVLATALRQLWFLLDVASKSISQHILDHALNRVSRKDRFSSELLLCMESTVEKIIELIKTKHREFPVECRSANIAIAYFLRCSLSFVDRGSVYEWIYFVVSKLDEDDWKEFREFKLELLRILVGHEHWLPLCLPVLFDAHGEPLRGGIFANQTTTGNGFLSNFFSRIFSPYMSTDEERTPEKYSNFLDDLILSQTYCQRHFLVGLLFQEVNAAFREPRDYRRRAIALLRNLIAKHTFDKRYNDTDSQSRIAILYAPIIRLLLDNISEIEAAATLLDFPDKNLPKKSVSSTETKRKSIPLDWRIASFDCSSRSESLAVESSASCAPAFHTSLAFVPTVPAHSTGAAIAGIIEQFGKSEVRDLLICLLYVIRHVPQKVLSMLWLQQNADSSFTVISFIHLLELTLKFFRYRGKKYTIEKSSNKIRGTRRTLVILPPSSSMNTHSLNNACHGCQFAETDNDDIIPFSVLQESNLSQEVALVILETVQSFSQQLALRSQSLNEEDEKVFMMLLKLELSLLSESWSEPVRHHAIASTALFINLFRNRFFKDGSLEALSLVVESLMIQLNSCLESIQNASAALLQVVLRNGYDYQCQLLGMGSHFSLLGDS</sequence>
<keyword evidence="1" id="KW-0812">Transmembrane</keyword>
<evidence type="ECO:0000256" key="1">
    <source>
        <dbReference type="SAM" id="Phobius"/>
    </source>
</evidence>
<evidence type="ECO:0000313" key="3">
    <source>
        <dbReference type="Proteomes" id="UP001608902"/>
    </source>
</evidence>
<dbReference type="PANTHER" id="PTHR23317">
    <property type="entry name" value="DEDICATOR OF CYTOKINESIS DOCK"/>
    <property type="match status" value="1"/>
</dbReference>
<comment type="caution">
    <text evidence="2">The sequence shown here is derived from an EMBL/GenBank/DDBJ whole genome shotgun (WGS) entry which is preliminary data.</text>
</comment>
<dbReference type="EMBL" id="JBGFUD010010815">
    <property type="protein sequence ID" value="MFH4983021.1"/>
    <property type="molecule type" value="Genomic_DNA"/>
</dbReference>
<dbReference type="Proteomes" id="UP001608902">
    <property type="component" value="Unassembled WGS sequence"/>
</dbReference>
<organism evidence="2 3">
    <name type="scientific">Gnathostoma spinigerum</name>
    <dbReference type="NCBI Taxonomy" id="75299"/>
    <lineage>
        <taxon>Eukaryota</taxon>
        <taxon>Metazoa</taxon>
        <taxon>Ecdysozoa</taxon>
        <taxon>Nematoda</taxon>
        <taxon>Chromadorea</taxon>
        <taxon>Rhabditida</taxon>
        <taxon>Spirurina</taxon>
        <taxon>Gnathostomatomorpha</taxon>
        <taxon>Gnathostomatoidea</taxon>
        <taxon>Gnathostomatidae</taxon>
        <taxon>Gnathostoma</taxon>
    </lineage>
</organism>
<keyword evidence="1" id="KW-0472">Membrane</keyword>
<accession>A0ABD6EZP0</accession>
<dbReference type="InterPro" id="IPR026791">
    <property type="entry name" value="DOCK"/>
</dbReference>
<gene>
    <name evidence="2" type="ORF">AB6A40_009730</name>
</gene>